<accession>A0A7D9H0X8</accession>
<protein>
    <submittedName>
        <fullName evidence="2">DEBR0S4_12464g1_1</fullName>
    </submittedName>
</protein>
<dbReference type="EMBL" id="CABFWN010000004">
    <property type="protein sequence ID" value="VUG19181.1"/>
    <property type="molecule type" value="Genomic_DNA"/>
</dbReference>
<dbReference type="InterPro" id="IPR036526">
    <property type="entry name" value="C-N_Hydrolase_sf"/>
</dbReference>
<dbReference type="PROSITE" id="PS50263">
    <property type="entry name" value="CN_HYDROLASE"/>
    <property type="match status" value="1"/>
</dbReference>
<dbReference type="AlphaFoldDB" id="A0A7D9H0X8"/>
<dbReference type="PANTHER" id="PTHR11750:SF26">
    <property type="entry name" value="PROTEIN N-TERMINAL AMIDASE"/>
    <property type="match status" value="1"/>
</dbReference>
<evidence type="ECO:0000313" key="3">
    <source>
        <dbReference type="Proteomes" id="UP000478008"/>
    </source>
</evidence>
<dbReference type="SUPFAM" id="SSF56317">
    <property type="entry name" value="Carbon-nitrogen hydrolase"/>
    <property type="match status" value="1"/>
</dbReference>
<dbReference type="GO" id="GO:0030163">
    <property type="term" value="P:protein catabolic process"/>
    <property type="evidence" value="ECO:0007669"/>
    <property type="project" value="TreeGrafter"/>
</dbReference>
<reference evidence="2 3" key="1">
    <citation type="submission" date="2019-07" db="EMBL/GenBank/DDBJ databases">
        <authorList>
            <person name="Friedrich A."/>
            <person name="Schacherer J."/>
        </authorList>
    </citation>
    <scope>NUCLEOTIDE SEQUENCE [LARGE SCALE GENOMIC DNA]</scope>
</reference>
<dbReference type="PANTHER" id="PTHR11750">
    <property type="entry name" value="PROTEIN N-TERMINAL AMIDASE"/>
    <property type="match status" value="1"/>
</dbReference>
<dbReference type="Gene3D" id="3.60.110.10">
    <property type="entry name" value="Carbon-nitrogen hydrolase"/>
    <property type="match status" value="1"/>
</dbReference>
<evidence type="ECO:0000313" key="2">
    <source>
        <dbReference type="EMBL" id="VUG19181.1"/>
    </source>
</evidence>
<name>A0A7D9H0X8_DEKBR</name>
<dbReference type="InterPro" id="IPR003010">
    <property type="entry name" value="C-N_Hydrolase"/>
</dbReference>
<evidence type="ECO:0000259" key="1">
    <source>
        <dbReference type="PROSITE" id="PS50263"/>
    </source>
</evidence>
<proteinExistence type="predicted"/>
<sequence>MKYYLIYLWSFIGFPLLDYHETHNCCCSVKLCNRPDRGQYQEGIQDYSIGIQQNNGHSPDLIVLPELAITGYNFRDKAQIEPYLEVKGEGKSYNFGRHLSEEYHCHTLIGYPEKFILPKPQSGYKIYNSAVLISPTGKIIHNYRKSFLYETDEQWGCEESPNGFEAFNLEIRGRVFKTAIGICMDLNPYKFKAPFEKYEFANFCYKNNVDLALVPTAWLNTSWSEDWTAKDVAKYSALYEKKIPFEINNQDKLNDIILSPDEGSEYKREVPDKKTARYWILRVDPFYTNTHFGKPILFVVCNRSGVEDKMMYAGSSSITRFNGGSSHLDTRTGQMFIDFDLFGALGQGTEGILVRDVEL</sequence>
<feature type="domain" description="CN hydrolase" evidence="1">
    <location>
        <begin position="21"/>
        <end position="359"/>
    </location>
</feature>
<gene>
    <name evidence="2" type="ORF">DEBR0S4_12464G</name>
</gene>
<dbReference type="Proteomes" id="UP000478008">
    <property type="component" value="Unassembled WGS sequence"/>
</dbReference>
<dbReference type="GO" id="GO:0070773">
    <property type="term" value="F:protein-N-terminal glutamine amidohydrolase activity"/>
    <property type="evidence" value="ECO:0007669"/>
    <property type="project" value="InterPro"/>
</dbReference>
<organism evidence="2 3">
    <name type="scientific">Dekkera bruxellensis</name>
    <name type="common">Brettanomyces custersii</name>
    <dbReference type="NCBI Taxonomy" id="5007"/>
    <lineage>
        <taxon>Eukaryota</taxon>
        <taxon>Fungi</taxon>
        <taxon>Dikarya</taxon>
        <taxon>Ascomycota</taxon>
        <taxon>Saccharomycotina</taxon>
        <taxon>Pichiomycetes</taxon>
        <taxon>Pichiales</taxon>
        <taxon>Pichiaceae</taxon>
        <taxon>Brettanomyces</taxon>
    </lineage>
</organism>
<dbReference type="Pfam" id="PF00795">
    <property type="entry name" value="CN_hydrolase"/>
    <property type="match status" value="1"/>
</dbReference>
<keyword evidence="3" id="KW-1185">Reference proteome</keyword>
<dbReference type="InterPro" id="IPR039703">
    <property type="entry name" value="Nta1"/>
</dbReference>
<dbReference type="GO" id="GO:0008418">
    <property type="term" value="F:protein-N-terminal asparagine amidohydrolase activity"/>
    <property type="evidence" value="ECO:0007669"/>
    <property type="project" value="InterPro"/>
</dbReference>